<evidence type="ECO:0000313" key="13">
    <source>
        <dbReference type="Proteomes" id="UP000010880"/>
    </source>
</evidence>
<dbReference type="InterPro" id="IPR004536">
    <property type="entry name" value="SPS/SelD"/>
</dbReference>
<evidence type="ECO:0000256" key="3">
    <source>
        <dbReference type="ARBA" id="ARBA00022723"/>
    </source>
</evidence>
<evidence type="ECO:0000256" key="7">
    <source>
        <dbReference type="ARBA" id="ARBA00022842"/>
    </source>
</evidence>
<dbReference type="SUPFAM" id="SSF56042">
    <property type="entry name" value="PurM C-terminal domain-like"/>
    <property type="match status" value="1"/>
</dbReference>
<dbReference type="InterPro" id="IPR023061">
    <property type="entry name" value="SelD_I"/>
</dbReference>
<comment type="catalytic activity">
    <reaction evidence="9">
        <text>hydrogenselenide + ATP + H2O = selenophosphate + AMP + phosphate + 2 H(+)</text>
        <dbReference type="Rhea" id="RHEA:18737"/>
        <dbReference type="ChEBI" id="CHEBI:15377"/>
        <dbReference type="ChEBI" id="CHEBI:15378"/>
        <dbReference type="ChEBI" id="CHEBI:16144"/>
        <dbReference type="ChEBI" id="CHEBI:29317"/>
        <dbReference type="ChEBI" id="CHEBI:30616"/>
        <dbReference type="ChEBI" id="CHEBI:43474"/>
        <dbReference type="ChEBI" id="CHEBI:456215"/>
        <dbReference type="EC" id="2.7.9.3"/>
    </reaction>
</comment>
<comment type="similarity">
    <text evidence="1 9">Belongs to the selenophosphate synthase 1 family. Class I subfamily.</text>
</comment>
<dbReference type="InterPro" id="IPR036676">
    <property type="entry name" value="PurM-like_C_sf"/>
</dbReference>
<sequence>MGPKALSQVLRRVEFPGVDENLLVGFDKADDAVAYKLQGEQVIVQSVDFFTPVVDDPYLFGQIAAANALSDIYAMGATPLLAMNIAGFPTCLDNQILEEILQGGADQVANAGAIIAGGHTIEDDEPKYGLAVTGVVEHNNLITNSGAQVGDQLILTKPLGMGVMTTAFKGGIAEVDGNSLAVKAMATLNNKPVELMHKYNVNACTDITGFGLLGHAWELATGSGLEVTIYANQVPLFAQAKEYAALGLVPEGAYRNQDYLQKQVEFGVKINEARKDLLFDPQTSGGLLISVAKEDAADLLSDLYQAGLDDATLIGQVTGTGPKIKVRDEGN</sequence>
<evidence type="ECO:0000256" key="4">
    <source>
        <dbReference type="ARBA" id="ARBA00022741"/>
    </source>
</evidence>
<dbReference type="Proteomes" id="UP000010880">
    <property type="component" value="Chromosome"/>
</dbReference>
<dbReference type="SUPFAM" id="SSF55326">
    <property type="entry name" value="PurM N-terminal domain-like"/>
    <property type="match status" value="1"/>
</dbReference>
<dbReference type="FunFam" id="3.90.650.10:FF:000004">
    <property type="entry name" value="Selenide, water dikinase"/>
    <property type="match status" value="1"/>
</dbReference>
<dbReference type="HOGENOM" id="CLU_032859_0_1_9"/>
<evidence type="ECO:0000259" key="11">
    <source>
        <dbReference type="Pfam" id="PF02769"/>
    </source>
</evidence>
<dbReference type="KEGG" id="hhl:Halha_1436"/>
<feature type="binding site" evidence="9">
    <location>
        <position position="71"/>
    </location>
    <ligand>
        <name>Mg(2+)</name>
        <dbReference type="ChEBI" id="CHEBI:18420"/>
    </ligand>
</feature>
<dbReference type="EMBL" id="CP003359">
    <property type="protein sequence ID" value="AGB41381.1"/>
    <property type="molecule type" value="Genomic_DNA"/>
</dbReference>
<dbReference type="PIRSF" id="PIRSF036407">
    <property type="entry name" value="Selenphspht_syn"/>
    <property type="match status" value="1"/>
</dbReference>
<keyword evidence="13" id="KW-1185">Reference proteome</keyword>
<dbReference type="FunFam" id="3.30.1330.10:FF:000003">
    <property type="entry name" value="Selenide, water dikinase"/>
    <property type="match status" value="1"/>
</dbReference>
<dbReference type="Gene3D" id="3.30.1330.10">
    <property type="entry name" value="PurM-like, N-terminal domain"/>
    <property type="match status" value="1"/>
</dbReference>
<dbReference type="PANTHER" id="PTHR10256:SF0">
    <property type="entry name" value="INACTIVE SELENIDE, WATER DIKINASE-LIKE PROTEIN-RELATED"/>
    <property type="match status" value="1"/>
</dbReference>
<comment type="cofactor">
    <cofactor evidence="9">
        <name>Mg(2+)</name>
        <dbReference type="ChEBI" id="CHEBI:18420"/>
    </cofactor>
    <text evidence="9">Binds 1 Mg(2+) ion per monomer.</text>
</comment>
<evidence type="ECO:0000259" key="10">
    <source>
        <dbReference type="Pfam" id="PF00586"/>
    </source>
</evidence>
<dbReference type="AlphaFoldDB" id="L0K8Q2"/>
<keyword evidence="5 9" id="KW-0418">Kinase</keyword>
<keyword evidence="2 9" id="KW-0808">Transferase</keyword>
<feature type="binding site" evidence="9">
    <location>
        <begin position="118"/>
        <end position="120"/>
    </location>
    <ligand>
        <name>ATP</name>
        <dbReference type="ChEBI" id="CHEBI:30616"/>
        <note>ligand shared between dimeric partners</note>
    </ligand>
</feature>
<dbReference type="EC" id="2.7.9.3" evidence="9"/>
<dbReference type="Pfam" id="PF02769">
    <property type="entry name" value="AIRS_C"/>
    <property type="match status" value="1"/>
</dbReference>
<dbReference type="GO" id="GO:0005737">
    <property type="term" value="C:cytoplasm"/>
    <property type="evidence" value="ECO:0007669"/>
    <property type="project" value="TreeGrafter"/>
</dbReference>
<keyword evidence="4 9" id="KW-0547">Nucleotide-binding</keyword>
<evidence type="ECO:0000256" key="9">
    <source>
        <dbReference type="HAMAP-Rule" id="MF_00625"/>
    </source>
</evidence>
<dbReference type="Pfam" id="PF00586">
    <property type="entry name" value="AIRS"/>
    <property type="match status" value="1"/>
</dbReference>
<feature type="domain" description="PurM-like C-terminal" evidence="11">
    <location>
        <begin position="148"/>
        <end position="321"/>
    </location>
</feature>
<protein>
    <recommendedName>
        <fullName evidence="9">Selenide, water dikinase</fullName>
        <ecNumber evidence="9">2.7.9.3</ecNumber>
    </recommendedName>
    <alternativeName>
        <fullName evidence="9">Selenium donor protein</fullName>
    </alternativeName>
    <alternativeName>
        <fullName evidence="9">Selenophosphate synthase</fullName>
    </alternativeName>
</protein>
<proteinExistence type="inferred from homology"/>
<dbReference type="HAMAP" id="MF_00625">
    <property type="entry name" value="SelD"/>
    <property type="match status" value="1"/>
</dbReference>
<keyword evidence="6 9" id="KW-0067">ATP-binding</keyword>
<evidence type="ECO:0000256" key="2">
    <source>
        <dbReference type="ARBA" id="ARBA00022679"/>
    </source>
</evidence>
<dbReference type="PATRIC" id="fig|748449.3.peg.1389"/>
<feature type="binding site" evidence="9">
    <location>
        <position position="206"/>
    </location>
    <ligand>
        <name>Mg(2+)</name>
        <dbReference type="ChEBI" id="CHEBI:18420"/>
    </ligand>
</feature>
<dbReference type="GO" id="GO:0000287">
    <property type="term" value="F:magnesium ion binding"/>
    <property type="evidence" value="ECO:0007669"/>
    <property type="project" value="UniProtKB-UniRule"/>
</dbReference>
<evidence type="ECO:0000313" key="12">
    <source>
        <dbReference type="EMBL" id="AGB41381.1"/>
    </source>
</evidence>
<feature type="binding site" description="in other chain" evidence="9">
    <location>
        <position position="71"/>
    </location>
    <ligand>
        <name>ATP</name>
        <dbReference type="ChEBI" id="CHEBI:30616"/>
        <note>ligand shared between dimeric partners</note>
    </ligand>
</feature>
<evidence type="ECO:0000256" key="8">
    <source>
        <dbReference type="ARBA" id="ARBA00023266"/>
    </source>
</evidence>
<feature type="binding site" description="in other chain" evidence="9">
    <location>
        <begin position="28"/>
        <end position="30"/>
    </location>
    <ligand>
        <name>ATP</name>
        <dbReference type="ChEBI" id="CHEBI:30616"/>
        <note>ligand shared between dimeric partners</note>
    </ligand>
</feature>
<dbReference type="GO" id="GO:0004756">
    <property type="term" value="F:selenide, water dikinase activity"/>
    <property type="evidence" value="ECO:0007669"/>
    <property type="project" value="UniProtKB-UniRule"/>
</dbReference>
<dbReference type="GO" id="GO:0016260">
    <property type="term" value="P:selenocysteine biosynthetic process"/>
    <property type="evidence" value="ECO:0007669"/>
    <property type="project" value="InterPro"/>
</dbReference>
<keyword evidence="3 9" id="KW-0479">Metal-binding</keyword>
<comment type="function">
    <text evidence="9">Synthesizes selenophosphate from selenide and ATP.</text>
</comment>
<gene>
    <name evidence="9" type="primary">selD</name>
    <name evidence="12" type="ordered locus">Halha_1436</name>
</gene>
<comment type="subunit">
    <text evidence="9">Homodimer.</text>
</comment>
<dbReference type="NCBIfam" id="TIGR00476">
    <property type="entry name" value="selD"/>
    <property type="match status" value="1"/>
</dbReference>
<dbReference type="InterPro" id="IPR010918">
    <property type="entry name" value="PurM-like_C_dom"/>
</dbReference>
<keyword evidence="8 9" id="KW-0711">Selenium</keyword>
<evidence type="ECO:0000256" key="6">
    <source>
        <dbReference type="ARBA" id="ARBA00022840"/>
    </source>
</evidence>
<feature type="domain" description="PurM-like N-terminal" evidence="10">
    <location>
        <begin position="30"/>
        <end position="136"/>
    </location>
</feature>
<dbReference type="eggNOG" id="COG0709">
    <property type="taxonomic scope" value="Bacteria"/>
</dbReference>
<reference evidence="13" key="1">
    <citation type="submission" date="2012-02" db="EMBL/GenBank/DDBJ databases">
        <title>The complete genome of Halobacteroides halobius DSM 5150.</title>
        <authorList>
            <person name="Lucas S."/>
            <person name="Copeland A."/>
            <person name="Lapidus A."/>
            <person name="Glavina del Rio T."/>
            <person name="Dalin E."/>
            <person name="Tice H."/>
            <person name="Bruce D."/>
            <person name="Goodwin L."/>
            <person name="Pitluck S."/>
            <person name="Peters L."/>
            <person name="Mikhailova N."/>
            <person name="Gu W."/>
            <person name="Kyrpides N."/>
            <person name="Mavromatis K."/>
            <person name="Ivanova N."/>
            <person name="Brettin T."/>
            <person name="Detter J.C."/>
            <person name="Han C."/>
            <person name="Larimer F."/>
            <person name="Land M."/>
            <person name="Hauser L."/>
            <person name="Markowitz V."/>
            <person name="Cheng J.-F."/>
            <person name="Hugenholtz P."/>
            <person name="Woyke T."/>
            <person name="Wu D."/>
            <person name="Tindall B."/>
            <person name="Pomrenke H."/>
            <person name="Brambilla E."/>
            <person name="Klenk H.-P."/>
            <person name="Eisen J.A."/>
        </authorList>
    </citation>
    <scope>NUCLEOTIDE SEQUENCE [LARGE SCALE GENOMIC DNA]</scope>
    <source>
        <strain evidence="13">ATCC 35273 / DSM 5150 / MD-1</strain>
    </source>
</reference>
<feature type="binding site" description="in other chain" evidence="9">
    <location>
        <position position="48"/>
    </location>
    <ligand>
        <name>ATP</name>
        <dbReference type="ChEBI" id="CHEBI:30616"/>
        <note>ligand shared between dimeric partners</note>
    </ligand>
</feature>
<comment type="caution">
    <text evidence="9">Lacks conserved residue(s) required for the propagation of feature annotation.</text>
</comment>
<dbReference type="NCBIfam" id="NF002098">
    <property type="entry name" value="PRK00943.1"/>
    <property type="match status" value="1"/>
</dbReference>
<organism evidence="12 13">
    <name type="scientific">Halobacteroides halobius (strain ATCC 35273 / DSM 5150 / MD-1)</name>
    <dbReference type="NCBI Taxonomy" id="748449"/>
    <lineage>
        <taxon>Bacteria</taxon>
        <taxon>Bacillati</taxon>
        <taxon>Bacillota</taxon>
        <taxon>Clostridia</taxon>
        <taxon>Halanaerobiales</taxon>
        <taxon>Halobacteroidaceae</taxon>
        <taxon>Halobacteroides</taxon>
    </lineage>
</organism>
<keyword evidence="7 9" id="KW-0460">Magnesium</keyword>
<name>L0K8Q2_HALHC</name>
<dbReference type="PANTHER" id="PTHR10256">
    <property type="entry name" value="SELENIDE, WATER DIKINASE"/>
    <property type="match status" value="1"/>
</dbReference>
<dbReference type="InterPro" id="IPR036921">
    <property type="entry name" value="PurM-like_N_sf"/>
</dbReference>
<accession>L0K8Q2</accession>
<dbReference type="InterPro" id="IPR016188">
    <property type="entry name" value="PurM-like_N"/>
</dbReference>
<feature type="binding site" evidence="9">
    <location>
        <position position="31"/>
    </location>
    <ligand>
        <name>Mg(2+)</name>
        <dbReference type="ChEBI" id="CHEBI:18420"/>
    </ligand>
</feature>
<evidence type="ECO:0000256" key="1">
    <source>
        <dbReference type="ARBA" id="ARBA00008026"/>
    </source>
</evidence>
<dbReference type="OrthoDB" id="9772934at2"/>
<dbReference type="STRING" id="748449.Halha_1436"/>
<dbReference type="GO" id="GO:0005524">
    <property type="term" value="F:ATP binding"/>
    <property type="evidence" value="ECO:0007669"/>
    <property type="project" value="UniProtKB-UniRule"/>
</dbReference>
<dbReference type="Gene3D" id="3.90.650.10">
    <property type="entry name" value="PurM-like C-terminal domain"/>
    <property type="match status" value="1"/>
</dbReference>
<dbReference type="CDD" id="cd02195">
    <property type="entry name" value="SelD"/>
    <property type="match status" value="1"/>
</dbReference>
<evidence type="ECO:0000256" key="5">
    <source>
        <dbReference type="ARBA" id="ARBA00022777"/>
    </source>
</evidence>